<keyword evidence="7" id="KW-1185">Reference proteome</keyword>
<evidence type="ECO:0000256" key="1">
    <source>
        <dbReference type="ARBA" id="ARBA00004418"/>
    </source>
</evidence>
<dbReference type="PANTHER" id="PTHR39210:SF1">
    <property type="entry name" value="HEPARIN-SULFATE LYASE"/>
    <property type="match status" value="1"/>
</dbReference>
<evidence type="ECO:0000256" key="4">
    <source>
        <dbReference type="ARBA" id="ARBA00023239"/>
    </source>
</evidence>
<evidence type="ECO:0000256" key="2">
    <source>
        <dbReference type="ARBA" id="ARBA00022729"/>
    </source>
</evidence>
<evidence type="ECO:0000313" key="7">
    <source>
        <dbReference type="Proteomes" id="UP000787635"/>
    </source>
</evidence>
<feature type="domain" description="Heparinase II/III-like C-terminal" evidence="5">
    <location>
        <begin position="374"/>
        <end position="519"/>
    </location>
</feature>
<organism evidence="6 7">
    <name type="scientific">Falsiroseomonas selenitidurans</name>
    <dbReference type="NCBI Taxonomy" id="2716335"/>
    <lineage>
        <taxon>Bacteria</taxon>
        <taxon>Pseudomonadati</taxon>
        <taxon>Pseudomonadota</taxon>
        <taxon>Alphaproteobacteria</taxon>
        <taxon>Acetobacterales</taxon>
        <taxon>Roseomonadaceae</taxon>
        <taxon>Falsiroseomonas</taxon>
    </lineage>
</organism>
<reference evidence="6 7" key="1">
    <citation type="submission" date="2020-03" db="EMBL/GenBank/DDBJ databases">
        <title>Roseomonas selenitidurans sp. nov. isolated from urban soil.</title>
        <authorList>
            <person name="Liu H."/>
        </authorList>
    </citation>
    <scope>NUCLEOTIDE SEQUENCE [LARGE SCALE GENOMIC DNA]</scope>
    <source>
        <strain evidence="6 7">BU-1</strain>
    </source>
</reference>
<sequence length="586" mass="62029">MSHPPVAPGRPDSRALRLLWRVDAAWRLGRRPVALFLLHRLRLALGLPQRALARAHPPRGRFLPGVAPAAPDLPPGEAARLLRAAAALPERPDWHGPFNPAADALGLDLFGPGDVRPVWEASRFADLLVLVQAARLDPAGPHLAQAEARLAAWCAANPPFFGPAWACGQEAALRALALALALSLLQAEAPPASRALLERCARRIAATPAYAAAQDNNHAISEAAGAYACALLLRRDSAGHARRLARRVARLVAPDGGFAQVSAGYARLALDVLAVAEVLRQRHGAPAFPAPLPARAAALAAWLHQVTAAEDGSTPAMGVEDGSAFADLGLHGPQDARGSVERAARLFAGLGGDLPEEAGCAWLGLAVPAGRLARPARWRASGSQGWRSAGASAVLRGGRLRFRPAQADLLHLTLRDGPRAVLRDGGTGAYNPPAAWWWGALAGAAAHNAVVFDGTEPMPRAGRFLLARWPRVEDLPDGAWRRDAAGRVHARQVAVAGRVWTVTDRLSGRFRQAVLHWRLPAGPWRLTGEAATDGLVTIRVIAEQPPLLDLVQGWESPGYGRIAPCPLLRVTVAGGISRMTTIIALP</sequence>
<dbReference type="InterPro" id="IPR012480">
    <property type="entry name" value="Hepar_II_III_C"/>
</dbReference>
<evidence type="ECO:0000256" key="3">
    <source>
        <dbReference type="ARBA" id="ARBA00022764"/>
    </source>
</evidence>
<comment type="caution">
    <text evidence="6">The sequence shown here is derived from an EMBL/GenBank/DDBJ whole genome shotgun (WGS) entry which is preliminary data.</text>
</comment>
<comment type="subcellular location">
    <subcellularLocation>
        <location evidence="1">Periplasm</location>
    </subcellularLocation>
</comment>
<dbReference type="InterPro" id="IPR008929">
    <property type="entry name" value="Chondroitin_lyas"/>
</dbReference>
<proteinExistence type="predicted"/>
<keyword evidence="2" id="KW-0732">Signal</keyword>
<dbReference type="EMBL" id="JAAVNE010000026">
    <property type="protein sequence ID" value="NKC32382.1"/>
    <property type="molecule type" value="Genomic_DNA"/>
</dbReference>
<keyword evidence="4" id="KW-0456">Lyase</keyword>
<protein>
    <submittedName>
        <fullName evidence="6">Heparinase</fullName>
    </submittedName>
</protein>
<evidence type="ECO:0000259" key="5">
    <source>
        <dbReference type="Pfam" id="PF07940"/>
    </source>
</evidence>
<dbReference type="SUPFAM" id="SSF48230">
    <property type="entry name" value="Chondroitin AC/alginate lyase"/>
    <property type="match status" value="1"/>
</dbReference>
<gene>
    <name evidence="6" type="ORF">HEQ75_16075</name>
</gene>
<dbReference type="Gene3D" id="2.70.98.70">
    <property type="match status" value="1"/>
</dbReference>
<keyword evidence="3" id="KW-0574">Periplasm</keyword>
<dbReference type="PANTHER" id="PTHR39210">
    <property type="entry name" value="HEPARIN-SULFATE LYASE"/>
    <property type="match status" value="1"/>
</dbReference>
<evidence type="ECO:0000313" key="6">
    <source>
        <dbReference type="EMBL" id="NKC32382.1"/>
    </source>
</evidence>
<accession>A0ABX1E9E3</accession>
<dbReference type="Pfam" id="PF07940">
    <property type="entry name" value="Hepar_II_III_C"/>
    <property type="match status" value="1"/>
</dbReference>
<name>A0ABX1E9E3_9PROT</name>
<dbReference type="Proteomes" id="UP000787635">
    <property type="component" value="Unassembled WGS sequence"/>
</dbReference>
<dbReference type="Gene3D" id="1.50.10.100">
    <property type="entry name" value="Chondroitin AC/alginate lyase"/>
    <property type="match status" value="1"/>
</dbReference>